<evidence type="ECO:0000313" key="2">
    <source>
        <dbReference type="Proteomes" id="UP000309997"/>
    </source>
</evidence>
<reference evidence="1 2" key="1">
    <citation type="journal article" date="2024" name="Plant Biotechnol. J.">
        <title>Genome and CRISPR/Cas9 system of a widespread forest tree (Populus alba) in the world.</title>
        <authorList>
            <person name="Liu Y.J."/>
            <person name="Jiang P.F."/>
            <person name="Han X.M."/>
            <person name="Li X.Y."/>
            <person name="Wang H.M."/>
            <person name="Wang Y.J."/>
            <person name="Wang X.X."/>
            <person name="Zeng Q.Y."/>
        </authorList>
    </citation>
    <scope>NUCLEOTIDE SEQUENCE [LARGE SCALE GENOMIC DNA]</scope>
    <source>
        <strain evidence="2">cv. PAL-ZL1</strain>
    </source>
</reference>
<evidence type="ECO:0000313" key="1">
    <source>
        <dbReference type="EMBL" id="KAL3609397.1"/>
    </source>
</evidence>
<comment type="caution">
    <text evidence="1">The sequence shown here is derived from an EMBL/GenBank/DDBJ whole genome shotgun (WGS) entry which is preliminary data.</text>
</comment>
<organism evidence="1 2">
    <name type="scientific">Populus alba</name>
    <name type="common">White poplar</name>
    <dbReference type="NCBI Taxonomy" id="43335"/>
    <lineage>
        <taxon>Eukaryota</taxon>
        <taxon>Viridiplantae</taxon>
        <taxon>Streptophyta</taxon>
        <taxon>Embryophyta</taxon>
        <taxon>Tracheophyta</taxon>
        <taxon>Spermatophyta</taxon>
        <taxon>Magnoliopsida</taxon>
        <taxon>eudicotyledons</taxon>
        <taxon>Gunneridae</taxon>
        <taxon>Pentapetalae</taxon>
        <taxon>rosids</taxon>
        <taxon>fabids</taxon>
        <taxon>Malpighiales</taxon>
        <taxon>Salicaceae</taxon>
        <taxon>Saliceae</taxon>
        <taxon>Populus</taxon>
    </lineage>
</organism>
<accession>A0ACC4CVV0</accession>
<keyword evidence="2" id="KW-1185">Reference proteome</keyword>
<protein>
    <submittedName>
        <fullName evidence="1">Uncharacterized protein</fullName>
    </submittedName>
</protein>
<gene>
    <name evidence="1" type="ORF">D5086_000417</name>
</gene>
<proteinExistence type="predicted"/>
<dbReference type="Proteomes" id="UP000309997">
    <property type="component" value="Unassembled WGS sequence"/>
</dbReference>
<dbReference type="EMBL" id="RCHU02000001">
    <property type="protein sequence ID" value="KAL3609397.1"/>
    <property type="molecule type" value="Genomic_DNA"/>
</dbReference>
<name>A0ACC4CVV0_POPAL</name>
<sequence>MKYVCKGARAGPREELKQAKNLDDEANTTADLLADIDLSHNIKTEDDSNTITKNTTKVAGQKISAKSQLLETICCKEVDMRASFAAKTDRFKGKQAEQPGMAAPLFYV</sequence>